<dbReference type="GO" id="GO:0046872">
    <property type="term" value="F:metal ion binding"/>
    <property type="evidence" value="ECO:0007669"/>
    <property type="project" value="UniProtKB-KW"/>
</dbReference>
<keyword evidence="7 14" id="KW-0547">Nucleotide-binding</keyword>
<dbReference type="InterPro" id="IPR027256">
    <property type="entry name" value="P-typ_ATPase_IB"/>
</dbReference>
<dbReference type="SFLD" id="SFLDF00027">
    <property type="entry name" value="p-type_atpase"/>
    <property type="match status" value="1"/>
</dbReference>
<proteinExistence type="inferred from homology"/>
<dbReference type="Proteomes" id="UP000215459">
    <property type="component" value="Unassembled WGS sequence"/>
</dbReference>
<evidence type="ECO:0000256" key="5">
    <source>
        <dbReference type="ARBA" id="ARBA00022692"/>
    </source>
</evidence>
<keyword evidence="9" id="KW-0460">Magnesium</keyword>
<dbReference type="FunFam" id="2.70.150.10:FF:000002">
    <property type="entry name" value="Copper-transporting ATPase 1, putative"/>
    <property type="match status" value="1"/>
</dbReference>
<dbReference type="Pfam" id="PF00702">
    <property type="entry name" value="Hydrolase"/>
    <property type="match status" value="1"/>
</dbReference>
<dbReference type="PANTHER" id="PTHR43079">
    <property type="entry name" value="PROBABLE CADMIUM/ZINC-TRANSPORTING ATPASE HMA1"/>
    <property type="match status" value="1"/>
</dbReference>
<dbReference type="InterPro" id="IPR023298">
    <property type="entry name" value="ATPase_P-typ_TM_dom_sf"/>
</dbReference>
<dbReference type="InterPro" id="IPR018303">
    <property type="entry name" value="ATPase_P-typ_P_site"/>
</dbReference>
<feature type="transmembrane region" description="Helical" evidence="14">
    <location>
        <begin position="303"/>
        <end position="323"/>
    </location>
</feature>
<dbReference type="Gene3D" id="3.40.1110.10">
    <property type="entry name" value="Calcium-transporting ATPase, cytoplasmic domain N"/>
    <property type="match status" value="1"/>
</dbReference>
<keyword evidence="3" id="KW-0813">Transport</keyword>
<evidence type="ECO:0000256" key="8">
    <source>
        <dbReference type="ARBA" id="ARBA00022840"/>
    </source>
</evidence>
<dbReference type="SUPFAM" id="SSF81653">
    <property type="entry name" value="Calcium ATPase, transduction domain A"/>
    <property type="match status" value="1"/>
</dbReference>
<evidence type="ECO:0000256" key="7">
    <source>
        <dbReference type="ARBA" id="ARBA00022741"/>
    </source>
</evidence>
<evidence type="ECO:0000256" key="10">
    <source>
        <dbReference type="ARBA" id="ARBA00022967"/>
    </source>
</evidence>
<evidence type="ECO:0000256" key="9">
    <source>
        <dbReference type="ARBA" id="ARBA00022842"/>
    </source>
</evidence>
<gene>
    <name evidence="16" type="ORF">CHM34_14725</name>
</gene>
<dbReference type="PRINTS" id="PR00119">
    <property type="entry name" value="CATATPASE"/>
</dbReference>
<dbReference type="InterPro" id="IPR036412">
    <property type="entry name" value="HAD-like_sf"/>
</dbReference>
<keyword evidence="17" id="KW-1185">Reference proteome</keyword>
<keyword evidence="5 14" id="KW-0812">Transmembrane</keyword>
<evidence type="ECO:0000313" key="16">
    <source>
        <dbReference type="EMBL" id="OYD06804.1"/>
    </source>
</evidence>
<organism evidence="16 17">
    <name type="scientific">Paludifilum halophilum</name>
    <dbReference type="NCBI Taxonomy" id="1642702"/>
    <lineage>
        <taxon>Bacteria</taxon>
        <taxon>Bacillati</taxon>
        <taxon>Bacillota</taxon>
        <taxon>Bacilli</taxon>
        <taxon>Bacillales</taxon>
        <taxon>Thermoactinomycetaceae</taxon>
        <taxon>Paludifilum</taxon>
    </lineage>
</organism>
<keyword evidence="10" id="KW-1278">Translocase</keyword>
<dbReference type="EMBL" id="NOWF01000009">
    <property type="protein sequence ID" value="OYD06804.1"/>
    <property type="molecule type" value="Genomic_DNA"/>
</dbReference>
<evidence type="ECO:0000256" key="11">
    <source>
        <dbReference type="ARBA" id="ARBA00022989"/>
    </source>
</evidence>
<dbReference type="InterPro" id="IPR023299">
    <property type="entry name" value="ATPase_P-typ_cyto_dom_N"/>
</dbReference>
<dbReference type="SUPFAM" id="SSF81665">
    <property type="entry name" value="Calcium ATPase, transmembrane domain M"/>
    <property type="match status" value="1"/>
</dbReference>
<dbReference type="SUPFAM" id="SSF56784">
    <property type="entry name" value="HAD-like"/>
    <property type="match status" value="1"/>
</dbReference>
<keyword evidence="11 14" id="KW-1133">Transmembrane helix</keyword>
<dbReference type="GO" id="GO:0005524">
    <property type="term" value="F:ATP binding"/>
    <property type="evidence" value="ECO:0007669"/>
    <property type="project" value="UniProtKB-UniRule"/>
</dbReference>
<dbReference type="InterPro" id="IPR051949">
    <property type="entry name" value="Cation_Transport_ATPase"/>
</dbReference>
<dbReference type="InterPro" id="IPR008250">
    <property type="entry name" value="ATPase_P-typ_transduc_dom_A_sf"/>
</dbReference>
<evidence type="ECO:0000256" key="1">
    <source>
        <dbReference type="ARBA" id="ARBA00004651"/>
    </source>
</evidence>
<keyword evidence="6 14" id="KW-0479">Metal-binding</keyword>
<dbReference type="GO" id="GO:0019829">
    <property type="term" value="F:ATPase-coupled monoatomic cation transmembrane transporter activity"/>
    <property type="evidence" value="ECO:0007669"/>
    <property type="project" value="InterPro"/>
</dbReference>
<dbReference type="NCBIfam" id="TIGR01525">
    <property type="entry name" value="ATPase-IB_hvy"/>
    <property type="match status" value="1"/>
</dbReference>
<dbReference type="SFLD" id="SFLDG00002">
    <property type="entry name" value="C1.7:_P-type_atpase_like"/>
    <property type="match status" value="1"/>
</dbReference>
<reference evidence="16 17" key="1">
    <citation type="submission" date="2017-07" db="EMBL/GenBank/DDBJ databases">
        <title>The genome sequence of Paludifilum halophilum highlights mechanisms for microbial adaptation to high salt environemnts.</title>
        <authorList>
            <person name="Belbahri L."/>
        </authorList>
    </citation>
    <scope>NUCLEOTIDE SEQUENCE [LARGE SCALE GENOMIC DNA]</scope>
    <source>
        <strain evidence="16 17">DSM 102817</strain>
    </source>
</reference>
<comment type="subcellular location">
    <subcellularLocation>
        <location evidence="1">Cell membrane</location>
        <topology evidence="1">Multi-pass membrane protein</topology>
    </subcellularLocation>
</comment>
<feature type="domain" description="P-type ATPase A" evidence="15">
    <location>
        <begin position="152"/>
        <end position="252"/>
    </location>
</feature>
<dbReference type="OrthoDB" id="9813266at2"/>
<evidence type="ECO:0000256" key="4">
    <source>
        <dbReference type="ARBA" id="ARBA00022553"/>
    </source>
</evidence>
<name>A0A235B3E3_9BACL</name>
<evidence type="ECO:0000256" key="2">
    <source>
        <dbReference type="ARBA" id="ARBA00006024"/>
    </source>
</evidence>
<dbReference type="Gene3D" id="3.40.50.1000">
    <property type="entry name" value="HAD superfamily/HAD-like"/>
    <property type="match status" value="1"/>
</dbReference>
<feature type="transmembrane region" description="Helical" evidence="14">
    <location>
        <begin position="609"/>
        <end position="626"/>
    </location>
</feature>
<evidence type="ECO:0000313" key="17">
    <source>
        <dbReference type="Proteomes" id="UP000215459"/>
    </source>
</evidence>
<evidence type="ECO:0000256" key="6">
    <source>
        <dbReference type="ARBA" id="ARBA00022723"/>
    </source>
</evidence>
<dbReference type="InterPro" id="IPR023214">
    <property type="entry name" value="HAD_sf"/>
</dbReference>
<dbReference type="AlphaFoldDB" id="A0A235B3E3"/>
<dbReference type="InterPro" id="IPR001757">
    <property type="entry name" value="P_typ_ATPase"/>
</dbReference>
<accession>A0A235B3E3</accession>
<evidence type="ECO:0000259" key="15">
    <source>
        <dbReference type="Pfam" id="PF00122"/>
    </source>
</evidence>
<keyword evidence="12" id="KW-0406">Ion transport</keyword>
<dbReference type="Pfam" id="PF00122">
    <property type="entry name" value="E1-E2_ATPase"/>
    <property type="match status" value="1"/>
</dbReference>
<sequence length="653" mass="70173">MIGKVVSVVGESIKPEETAAVARNKRKGALSASRWRTEVWPRYGEGIATLFSGGLILAAWLGDGGFGGKEWILYLLAYTVGGFAKAREGVLALVRDRRLDVNLLMVVAGMGAVGIGYWMEGALLIFIFSLSGALERMAEWRSQRDLSALMAMEPAWARRVEGDREQRVPIADLRVGDRVLVKPGERIPADGVVQQGKSEVDQAAITGESVPAEKGKRNRVFAGTLNGQGFLTIKVSRLNRDSTFAGILRLVEEAQTEKPPSQRKMERFEEVYTGSVIGTAVLWILLPPLLAGVSWNESLYRGMVFLVVASPCAVVASIMPAVLSAMSKGARDGLLFKGGAEVQALAGIRAIAFDKTGTLTSGEMKVTDRITLGDYTENELLRAAASIESLSEHPVARAIVREARGQRIPLSRPNTFRSQTGFGVKAVWEGECWRIGRPCWRKGRDAYGRREEERLAGEGKTVVLISNSRGAVGLLALQDRVRPEAKKVVSRLKRWGVRVVMLTGDRRTTVEAVAEQAGIDEVRAELLPEEKVKAVKELEVACGPIAMVGDGVNDAPALAAASVGIAMGAAGSDTALETARVVLMNDDLSKAADAVALGRRTQGVIQQNLAFALAVIGLLIIANITGRMTLPVGVVGHEGSTLLVILNGLRVLR</sequence>
<comment type="caution">
    <text evidence="16">The sequence shown here is derived from an EMBL/GenBank/DDBJ whole genome shotgun (WGS) entry which is preliminary data.</text>
</comment>
<dbReference type="PANTHER" id="PTHR43079:SF1">
    <property type="entry name" value="CADMIUM_ZINC-TRANSPORTING ATPASE HMA1, CHLOROPLASTIC-RELATED"/>
    <property type="match status" value="1"/>
</dbReference>
<keyword evidence="4" id="KW-0597">Phosphoprotein</keyword>
<dbReference type="SFLD" id="SFLDS00003">
    <property type="entry name" value="Haloacid_Dehalogenase"/>
    <property type="match status" value="1"/>
</dbReference>
<keyword evidence="13 14" id="KW-0472">Membrane</keyword>
<dbReference type="InterPro" id="IPR059000">
    <property type="entry name" value="ATPase_P-type_domA"/>
</dbReference>
<dbReference type="PROSITE" id="PS00154">
    <property type="entry name" value="ATPASE_E1_E2"/>
    <property type="match status" value="1"/>
</dbReference>
<evidence type="ECO:0000256" key="3">
    <source>
        <dbReference type="ARBA" id="ARBA00022448"/>
    </source>
</evidence>
<feature type="transmembrane region" description="Helical" evidence="14">
    <location>
        <begin position="103"/>
        <end position="134"/>
    </location>
</feature>
<evidence type="ECO:0000256" key="13">
    <source>
        <dbReference type="ARBA" id="ARBA00023136"/>
    </source>
</evidence>
<dbReference type="CDD" id="cd07551">
    <property type="entry name" value="P-type_ATPase_HM_ZosA_PfeT-like"/>
    <property type="match status" value="1"/>
</dbReference>
<evidence type="ECO:0000256" key="14">
    <source>
        <dbReference type="RuleBase" id="RU362081"/>
    </source>
</evidence>
<dbReference type="NCBIfam" id="TIGR01494">
    <property type="entry name" value="ATPase_P-type"/>
    <property type="match status" value="1"/>
</dbReference>
<protein>
    <submittedName>
        <fullName evidence="16">Heavy metal translocating P-type ATPase</fullName>
    </submittedName>
</protein>
<comment type="similarity">
    <text evidence="2 14">Belongs to the cation transport ATPase (P-type) (TC 3.A.3) family. Type IB subfamily.</text>
</comment>
<feature type="transmembrane region" description="Helical" evidence="14">
    <location>
        <begin position="271"/>
        <end position="291"/>
    </location>
</feature>
<dbReference type="GO" id="GO:0005886">
    <property type="term" value="C:plasma membrane"/>
    <property type="evidence" value="ECO:0007669"/>
    <property type="project" value="UniProtKB-SubCell"/>
</dbReference>
<keyword evidence="8 14" id="KW-0067">ATP-binding</keyword>
<dbReference type="GO" id="GO:0016887">
    <property type="term" value="F:ATP hydrolysis activity"/>
    <property type="evidence" value="ECO:0007669"/>
    <property type="project" value="InterPro"/>
</dbReference>
<keyword evidence="14" id="KW-1003">Cell membrane</keyword>
<dbReference type="InterPro" id="IPR044492">
    <property type="entry name" value="P_typ_ATPase_HD_dom"/>
</dbReference>
<feature type="transmembrane region" description="Helical" evidence="14">
    <location>
        <begin position="43"/>
        <end position="61"/>
    </location>
</feature>
<evidence type="ECO:0000256" key="12">
    <source>
        <dbReference type="ARBA" id="ARBA00023065"/>
    </source>
</evidence>
<dbReference type="Gene3D" id="2.70.150.10">
    <property type="entry name" value="Calcium-transporting ATPase, cytoplasmic transduction domain A"/>
    <property type="match status" value="1"/>
</dbReference>